<organism evidence="1 2">
    <name type="scientific">Paramecium primaurelia</name>
    <dbReference type="NCBI Taxonomy" id="5886"/>
    <lineage>
        <taxon>Eukaryota</taxon>
        <taxon>Sar</taxon>
        <taxon>Alveolata</taxon>
        <taxon>Ciliophora</taxon>
        <taxon>Intramacronucleata</taxon>
        <taxon>Oligohymenophorea</taxon>
        <taxon>Peniculida</taxon>
        <taxon>Parameciidae</taxon>
        <taxon>Paramecium</taxon>
    </lineage>
</organism>
<dbReference type="Proteomes" id="UP000688137">
    <property type="component" value="Unassembled WGS sequence"/>
</dbReference>
<evidence type="ECO:0000313" key="1">
    <source>
        <dbReference type="EMBL" id="CAD8053263.1"/>
    </source>
</evidence>
<keyword evidence="2" id="KW-1185">Reference proteome</keyword>
<comment type="caution">
    <text evidence="1">The sequence shown here is derived from an EMBL/GenBank/DDBJ whole genome shotgun (WGS) entry which is preliminary data.</text>
</comment>
<reference evidence="1" key="1">
    <citation type="submission" date="2021-01" db="EMBL/GenBank/DDBJ databases">
        <authorList>
            <consortium name="Genoscope - CEA"/>
            <person name="William W."/>
        </authorList>
    </citation>
    <scope>NUCLEOTIDE SEQUENCE</scope>
</reference>
<proteinExistence type="predicted"/>
<gene>
    <name evidence="1" type="ORF">PPRIM_AZ9-3.1.T0200241</name>
</gene>
<evidence type="ECO:0000313" key="2">
    <source>
        <dbReference type="Proteomes" id="UP000688137"/>
    </source>
</evidence>
<sequence length="99" mass="11537">MIQSEIQFAIEIEKFKVFTSKGRLLQNPVEIGQFVGAVSYLKLNSFRWPYTFKIQIHRHPISIHEWVRPETFSRQMHAIQIDVACKRSCTGDKICGLQS</sequence>
<protein>
    <submittedName>
        <fullName evidence="1">Uncharacterized protein</fullName>
    </submittedName>
</protein>
<dbReference type="EMBL" id="CAJJDM010000017">
    <property type="protein sequence ID" value="CAD8053263.1"/>
    <property type="molecule type" value="Genomic_DNA"/>
</dbReference>
<dbReference type="AlphaFoldDB" id="A0A8S1KGA2"/>
<accession>A0A8S1KGA2</accession>
<name>A0A8S1KGA2_PARPR</name>